<dbReference type="RefSeq" id="WP_109672222.1">
    <property type="nucleotide sequence ID" value="NZ_QGDT01000001.1"/>
</dbReference>
<organism evidence="1 2">
    <name type="scientific">Dyadobacter jejuensis</name>
    <dbReference type="NCBI Taxonomy" id="1082580"/>
    <lineage>
        <taxon>Bacteria</taxon>
        <taxon>Pseudomonadati</taxon>
        <taxon>Bacteroidota</taxon>
        <taxon>Cytophagia</taxon>
        <taxon>Cytophagales</taxon>
        <taxon>Spirosomataceae</taxon>
        <taxon>Dyadobacter</taxon>
    </lineage>
</organism>
<dbReference type="Proteomes" id="UP000245880">
    <property type="component" value="Unassembled WGS sequence"/>
</dbReference>
<accession>A0A316AS98</accession>
<dbReference type="AlphaFoldDB" id="A0A316AS98"/>
<dbReference type="OrthoDB" id="965103at2"/>
<evidence type="ECO:0000313" key="2">
    <source>
        <dbReference type="Proteomes" id="UP000245880"/>
    </source>
</evidence>
<gene>
    <name evidence="1" type="ORF">CLV98_101310</name>
</gene>
<comment type="caution">
    <text evidence="1">The sequence shown here is derived from an EMBL/GenBank/DDBJ whole genome shotgun (WGS) entry which is preliminary data.</text>
</comment>
<reference evidence="1 2" key="1">
    <citation type="submission" date="2018-03" db="EMBL/GenBank/DDBJ databases">
        <title>Genomic Encyclopedia of Archaeal and Bacterial Type Strains, Phase II (KMG-II): from individual species to whole genera.</title>
        <authorList>
            <person name="Goeker M."/>
        </authorList>
    </citation>
    <scope>NUCLEOTIDE SEQUENCE [LARGE SCALE GENOMIC DNA]</scope>
    <source>
        <strain evidence="1 2">DSM 100346</strain>
    </source>
</reference>
<evidence type="ECO:0000313" key="1">
    <source>
        <dbReference type="EMBL" id="PWJ60134.1"/>
    </source>
</evidence>
<sequence length="69" mass="7719">MPKGNDIFKEIAPDEKVPEYLKTALVSEVNTIRDAMHILNHFTENFLGSFVALISPDDQAPEGTDRSED</sequence>
<protein>
    <submittedName>
        <fullName evidence="1">Uncharacterized protein</fullName>
    </submittedName>
</protein>
<keyword evidence="2" id="KW-1185">Reference proteome</keyword>
<name>A0A316AS98_9BACT</name>
<dbReference type="EMBL" id="QGDT01000001">
    <property type="protein sequence ID" value="PWJ60134.1"/>
    <property type="molecule type" value="Genomic_DNA"/>
</dbReference>
<proteinExistence type="predicted"/>